<comment type="caution">
    <text evidence="3">The sequence shown here is derived from an EMBL/GenBank/DDBJ whole genome shotgun (WGS) entry which is preliminary data.</text>
</comment>
<name>A0A7W8GDH0_9DEIO</name>
<keyword evidence="1" id="KW-0812">Transmembrane</keyword>
<evidence type="ECO:0000313" key="4">
    <source>
        <dbReference type="Proteomes" id="UP000525389"/>
    </source>
</evidence>
<keyword evidence="1" id="KW-1133">Transmembrane helix</keyword>
<feature type="transmembrane region" description="Helical" evidence="1">
    <location>
        <begin position="15"/>
        <end position="34"/>
    </location>
</feature>
<reference evidence="3 4" key="1">
    <citation type="submission" date="2020-08" db="EMBL/GenBank/DDBJ databases">
        <title>Genomic Encyclopedia of Type Strains, Phase IV (KMG-IV): sequencing the most valuable type-strain genomes for metagenomic binning, comparative biology and taxonomic classification.</title>
        <authorList>
            <person name="Goeker M."/>
        </authorList>
    </citation>
    <scope>NUCLEOTIDE SEQUENCE [LARGE SCALE GENOMIC DNA]</scope>
    <source>
        <strain evidence="3 4">DSM 101791</strain>
    </source>
</reference>
<evidence type="ECO:0000259" key="2">
    <source>
        <dbReference type="Pfam" id="PF10882"/>
    </source>
</evidence>
<dbReference type="InterPro" id="IPR027783">
    <property type="entry name" value="Bacterial_PH-related"/>
</dbReference>
<feature type="domain" description="Bacterial Pleckstrin homology" evidence="2">
    <location>
        <begin position="64"/>
        <end position="161"/>
    </location>
</feature>
<keyword evidence="1" id="KW-0472">Membrane</keyword>
<dbReference type="AlphaFoldDB" id="A0A7W8GDH0"/>
<dbReference type="Proteomes" id="UP000525389">
    <property type="component" value="Unassembled WGS sequence"/>
</dbReference>
<organism evidence="3 4">
    <name type="scientific">Deinococcus budaensis</name>
    <dbReference type="NCBI Taxonomy" id="1665626"/>
    <lineage>
        <taxon>Bacteria</taxon>
        <taxon>Thermotogati</taxon>
        <taxon>Deinococcota</taxon>
        <taxon>Deinococci</taxon>
        <taxon>Deinococcales</taxon>
        <taxon>Deinococcaceae</taxon>
        <taxon>Deinococcus</taxon>
    </lineage>
</organism>
<dbReference type="Pfam" id="PF10882">
    <property type="entry name" value="bPH_5"/>
    <property type="match status" value="1"/>
</dbReference>
<protein>
    <recommendedName>
        <fullName evidence="2">Bacterial Pleckstrin homology domain-containing protein</fullName>
    </recommendedName>
</protein>
<dbReference type="RefSeq" id="WP_184025988.1">
    <property type="nucleotide sequence ID" value="NZ_JACHFN010000002.1"/>
</dbReference>
<gene>
    <name evidence="3" type="ORF">HNQ09_000905</name>
</gene>
<feature type="transmembrane region" description="Helical" evidence="1">
    <location>
        <begin position="40"/>
        <end position="59"/>
    </location>
</feature>
<dbReference type="EMBL" id="JACHFN010000002">
    <property type="protein sequence ID" value="MBB5233488.1"/>
    <property type="molecule type" value="Genomic_DNA"/>
</dbReference>
<keyword evidence="4" id="KW-1185">Reference proteome</keyword>
<evidence type="ECO:0000256" key="1">
    <source>
        <dbReference type="SAM" id="Phobius"/>
    </source>
</evidence>
<sequence length="167" mass="17369">MPQAVPLAPPDASPALRLVMLGVPLLLMGLAFVPDPDWPGIHWDLLALGALLAALFGLAPRRLAYTLTPDALVIRRVLGRTTLPYAGMRARRSAGRLGVRTFGTGLPGYLTGRFTFGPDPRSQVRAAATRGEGGVVVEVGGAAHFLTPADPAAFLSALEARGAAVSP</sequence>
<proteinExistence type="predicted"/>
<accession>A0A7W8GDH0</accession>
<evidence type="ECO:0000313" key="3">
    <source>
        <dbReference type="EMBL" id="MBB5233488.1"/>
    </source>
</evidence>